<dbReference type="Proteomes" id="UP000182444">
    <property type="component" value="Chromosome 1F"/>
</dbReference>
<gene>
    <name evidence="1" type="ORF">YALI1_F05403g</name>
</gene>
<accession>A0A1D8NLU9</accession>
<dbReference type="GeneID" id="94583834"/>
<organism evidence="1 2">
    <name type="scientific">Yarrowia lipolytica</name>
    <name type="common">Candida lipolytica</name>
    <dbReference type="NCBI Taxonomy" id="4952"/>
    <lineage>
        <taxon>Eukaryota</taxon>
        <taxon>Fungi</taxon>
        <taxon>Dikarya</taxon>
        <taxon>Ascomycota</taxon>
        <taxon>Saccharomycotina</taxon>
        <taxon>Dipodascomycetes</taxon>
        <taxon>Dipodascales</taxon>
        <taxon>Dipodascales incertae sedis</taxon>
        <taxon>Yarrowia</taxon>
    </lineage>
</organism>
<name>A0A1D8NLU9_YARLL</name>
<dbReference type="EMBL" id="CP017558">
    <property type="protein sequence ID" value="AOW06607.1"/>
    <property type="molecule type" value="Genomic_DNA"/>
</dbReference>
<protein>
    <submittedName>
        <fullName evidence="1">Uncharacterized protein</fullName>
    </submittedName>
</protein>
<evidence type="ECO:0000313" key="1">
    <source>
        <dbReference type="EMBL" id="AOW06607.1"/>
    </source>
</evidence>
<evidence type="ECO:0000313" key="2">
    <source>
        <dbReference type="Proteomes" id="UP000182444"/>
    </source>
</evidence>
<dbReference type="VEuPathDB" id="FungiDB:YALI1_F05403g"/>
<sequence length="168" mass="19097">MEDQLTSSDGVDLGCTRLVSPVLCRLLDRRISEIFLLQPRVIGFTQTGSLKDAPGPVPLLIYIWCFTIGQKEEELIHDSISSTYLSVLFYSNHQLRSGRPDLPFPCVQTEIWGLNTHLDGVRKELLIWRIQWRVPFPTNVQTESSEGLNNTHTQAFVDHKKAVDILAH</sequence>
<dbReference type="AlphaFoldDB" id="A0A1D8NLU9"/>
<proteinExistence type="predicted"/>
<dbReference type="RefSeq" id="XP_068139345.1">
    <property type="nucleotide sequence ID" value="XM_068283244.1"/>
</dbReference>
<reference evidence="1 2" key="1">
    <citation type="journal article" date="2016" name="PLoS ONE">
        <title>Sequence Assembly of Yarrowia lipolytica Strain W29/CLIB89 Shows Transposable Element Diversity.</title>
        <authorList>
            <person name="Magnan C."/>
            <person name="Yu J."/>
            <person name="Chang I."/>
            <person name="Jahn E."/>
            <person name="Kanomata Y."/>
            <person name="Wu J."/>
            <person name="Zeller M."/>
            <person name="Oakes M."/>
            <person name="Baldi P."/>
            <person name="Sandmeyer S."/>
        </authorList>
    </citation>
    <scope>NUCLEOTIDE SEQUENCE [LARGE SCALE GENOMIC DNA]</scope>
    <source>
        <strain evidence="2">CLIB89(W29)</strain>
    </source>
</reference>